<protein>
    <submittedName>
        <fullName evidence="2">Uncharacterized protein</fullName>
    </submittedName>
</protein>
<gene>
    <name evidence="2" type="ORF">IPK02_06260</name>
</gene>
<evidence type="ECO:0000313" key="3">
    <source>
        <dbReference type="Proteomes" id="UP000706151"/>
    </source>
</evidence>
<sequence>MTRSANEPLHRVAIARIVAVLLATLLMHWVSQLHLFYFALLGVIATLLLLSYFPALPKLPGLRAIRRSDRLAVWIVLAVLAILGYLHHANAWVADGAFNRPTDVALWKSELVLSIALAAPLVRWIATALVPNWRETGGSYFAREFALYVNFSGVAVLLWTGQASLSLTLLVAIGALIVLAELTLHAGG</sequence>
<dbReference type="EMBL" id="JADJOT010000006">
    <property type="protein sequence ID" value="MBK7953592.1"/>
    <property type="molecule type" value="Genomic_DNA"/>
</dbReference>
<feature type="transmembrane region" description="Helical" evidence="1">
    <location>
        <begin position="71"/>
        <end position="91"/>
    </location>
</feature>
<feature type="transmembrane region" description="Helical" evidence="1">
    <location>
        <begin position="111"/>
        <end position="133"/>
    </location>
</feature>
<organism evidence="2 3">
    <name type="scientific">Candidatus Accumulibacter affinis</name>
    <dbReference type="NCBI Taxonomy" id="2954384"/>
    <lineage>
        <taxon>Bacteria</taxon>
        <taxon>Pseudomonadati</taxon>
        <taxon>Pseudomonadota</taxon>
        <taxon>Betaproteobacteria</taxon>
        <taxon>Candidatus Accumulibacter</taxon>
    </lineage>
</organism>
<dbReference type="AlphaFoldDB" id="A0A935W311"/>
<keyword evidence="1" id="KW-1133">Transmembrane helix</keyword>
<keyword evidence="1" id="KW-0472">Membrane</keyword>
<feature type="transmembrane region" description="Helical" evidence="1">
    <location>
        <begin position="167"/>
        <end position="184"/>
    </location>
</feature>
<feature type="transmembrane region" description="Helical" evidence="1">
    <location>
        <begin position="145"/>
        <end position="161"/>
    </location>
</feature>
<evidence type="ECO:0000256" key="1">
    <source>
        <dbReference type="SAM" id="Phobius"/>
    </source>
</evidence>
<feature type="transmembrane region" description="Helical" evidence="1">
    <location>
        <begin position="36"/>
        <end position="59"/>
    </location>
</feature>
<evidence type="ECO:0000313" key="2">
    <source>
        <dbReference type="EMBL" id="MBK7953592.1"/>
    </source>
</evidence>
<accession>A0A935W311</accession>
<keyword evidence="1" id="KW-0812">Transmembrane</keyword>
<comment type="caution">
    <text evidence="2">The sequence shown here is derived from an EMBL/GenBank/DDBJ whole genome shotgun (WGS) entry which is preliminary data.</text>
</comment>
<reference evidence="2 3" key="1">
    <citation type="submission" date="2020-10" db="EMBL/GenBank/DDBJ databases">
        <title>Connecting structure to function with the recovery of over 1000 high-quality activated sludge metagenome-assembled genomes encoding full-length rRNA genes using long-read sequencing.</title>
        <authorList>
            <person name="Singleton C.M."/>
            <person name="Petriglieri F."/>
            <person name="Kristensen J.M."/>
            <person name="Kirkegaard R.H."/>
            <person name="Michaelsen T.Y."/>
            <person name="Andersen M.H."/>
            <person name="Karst S.M."/>
            <person name="Dueholm M.S."/>
            <person name="Nielsen P.H."/>
            <person name="Albertsen M."/>
        </authorList>
    </citation>
    <scope>NUCLEOTIDE SEQUENCE [LARGE SCALE GENOMIC DNA]</scope>
    <source>
        <strain evidence="2">Fred_18-Q3-R57-64_BAT3C.720</strain>
    </source>
</reference>
<proteinExistence type="predicted"/>
<dbReference type="Proteomes" id="UP000706151">
    <property type="component" value="Unassembled WGS sequence"/>
</dbReference>
<name>A0A935W311_9PROT</name>
<feature type="transmembrane region" description="Helical" evidence="1">
    <location>
        <begin position="12"/>
        <end position="30"/>
    </location>
</feature>